<protein>
    <submittedName>
        <fullName evidence="3">Choice-of-anchor L domain-containing protein</fullName>
    </submittedName>
</protein>
<keyword evidence="4" id="KW-1185">Reference proteome</keyword>
<dbReference type="InterPro" id="IPR022409">
    <property type="entry name" value="PKD/Chitinase_dom"/>
</dbReference>
<dbReference type="InterPro" id="IPR013783">
    <property type="entry name" value="Ig-like_fold"/>
</dbReference>
<dbReference type="Gene3D" id="2.60.40.10">
    <property type="entry name" value="Immunoglobulins"/>
    <property type="match status" value="1"/>
</dbReference>
<reference evidence="4" key="1">
    <citation type="submission" date="2023-07" db="EMBL/GenBank/DDBJ databases">
        <authorList>
            <person name="Yue Y."/>
        </authorList>
    </citation>
    <scope>NUCLEOTIDE SEQUENCE [LARGE SCALE GENOMIC DNA]</scope>
    <source>
        <strain evidence="4">D23</strain>
    </source>
</reference>
<keyword evidence="1" id="KW-0732">Signal</keyword>
<dbReference type="EMBL" id="JAIUJR010000001">
    <property type="protein sequence ID" value="MCA0130949.1"/>
    <property type="molecule type" value="Genomic_DNA"/>
</dbReference>
<dbReference type="Pfam" id="PF18911">
    <property type="entry name" value="PKD_4"/>
    <property type="match status" value="1"/>
</dbReference>
<accession>A0ABS7XN82</accession>
<proteinExistence type="predicted"/>
<sequence length="1185" mass="126443">MKKLIVAIAIFSALVTTAQDLNMQNGTFNRCAPDKFYDSGGEFAFYGNNENIVTTICPQNAGEFIILDFLSFVTQLGLNPDVLNIYDGDDITAPLLGSFQGVEDPFTVSASDTNVSGCLTLEFISDGAGSTDGWEADILCATPCQDIVASIDSTTPVANATGVISILPGDTVDFSGSATFSLDGTNATYNWDFGDGNNATGADVSHTFTTAGTYTVTFTATDDNPQGCTGTETITVFVLGQNVVVDQDTFTPLQLIEDILIDSPCASVSNITWSTGISFSAFEPNGIGYFVSDGVNFPFEEGLLLTSGNASEARGPNNNAMSAGTANWPGDADLDAVVGTVTTNATFIQFDFVPLADNISFEFLMASEEYDMGGFECTYSDAFAFLLTDSLGNTTNLAVIPGTNVPIAVTNIHPFNANCPTAVIYPEFFGEYTGNNQPPISFDGRTDVFTAQSVVTPGETYTIKLVIGDDGNGFNDTALDSGVFIKAGSFDLGGDLGEDITIAAGTARCGGIAVDLDTGVSTATHTWYFEGEEIDGETGSILSVTETGNYSVDIIFSGVCQTSDSIVVEFIPSPEASPAVDLLLCDSTGSAEFNLSLNDDNILGELDPTEFVVSYHLTEDDAENNLNPLPTNYTNISNPQTIYARLADVTQACPDVVSFNISTSDQPTINAVADLELCDDNSNDGIAEFDLNLQTADILGVQNPTDFEVSYYTSFADANNNLNALPLNYQNIANPQPIYVRVQSLLDGNCFNASPDPVFNLLVNQQAIANTPEDLQLCDDTSNDGFETFELDSTIPEILGPQDVAVFNVSFHITQDDADNNVGAITGSFTNTQANTQTIYVRIEDPMHPSCYDTTSFNIIVNPLPEIIAVAPLQACDDDTDGFVDFPLSIKTPEILTGQTGINVTFHETLAGAETNTDEIFDGFVNTIADNQTIYVRLENSITGCYNTNTLDLEVIENPIANPLMPLEACDDDTDGLTSFDLSLRSNDVLAGQTGMLVSYHSTDIEAVTGDNPLPFNYANTTPNTQLIFVRVEDASTGCYDFTTLQLVVNPIPELIAVTPFELCDYDNPGDQQEVFDLTLKDSEIINGQTNVVVSYFENQVDAVTNTNEITTPYTNNANPQTIIAVLTNTLTGCSTSVDFNLEVIALPAIVTPTPLEVCDDDVPDGVTSIDLGLKDSEITGGNPG</sequence>
<feature type="signal peptide" evidence="1">
    <location>
        <begin position="1"/>
        <end position="18"/>
    </location>
</feature>
<dbReference type="PROSITE" id="PS50093">
    <property type="entry name" value="PKD"/>
    <property type="match status" value="1"/>
</dbReference>
<feature type="chain" id="PRO_5047488577" evidence="1">
    <location>
        <begin position="19"/>
        <end position="1185"/>
    </location>
</feature>
<evidence type="ECO:0000256" key="1">
    <source>
        <dbReference type="SAM" id="SignalP"/>
    </source>
</evidence>
<feature type="non-terminal residue" evidence="3">
    <location>
        <position position="1185"/>
    </location>
</feature>
<name>A0ABS7XN82_9FLAO</name>
<dbReference type="NCBIfam" id="NF038133">
    <property type="entry name" value="choice_anch_L"/>
    <property type="match status" value="1"/>
</dbReference>
<evidence type="ECO:0000259" key="2">
    <source>
        <dbReference type="PROSITE" id="PS50093"/>
    </source>
</evidence>
<comment type="caution">
    <text evidence="3">The sequence shown here is derived from an EMBL/GenBank/DDBJ whole genome shotgun (WGS) entry which is preliminary data.</text>
</comment>
<dbReference type="InterPro" id="IPR035914">
    <property type="entry name" value="Sperma_CUB_dom_sf"/>
</dbReference>
<dbReference type="RefSeq" id="WP_224523555.1">
    <property type="nucleotide sequence ID" value="NZ_JAIUJR010000001.1"/>
</dbReference>
<dbReference type="Gene3D" id="2.60.120.290">
    <property type="entry name" value="Spermadhesin, CUB domain"/>
    <property type="match status" value="1"/>
</dbReference>
<dbReference type="SUPFAM" id="SSF49299">
    <property type="entry name" value="PKD domain"/>
    <property type="match status" value="1"/>
</dbReference>
<dbReference type="SUPFAM" id="SSF49854">
    <property type="entry name" value="Spermadhesin, CUB domain"/>
    <property type="match status" value="1"/>
</dbReference>
<dbReference type="CDD" id="cd00146">
    <property type="entry name" value="PKD"/>
    <property type="match status" value="1"/>
</dbReference>
<dbReference type="InterPro" id="IPR049804">
    <property type="entry name" value="Choice_anch_L"/>
</dbReference>
<evidence type="ECO:0000313" key="4">
    <source>
        <dbReference type="Proteomes" id="UP001198901"/>
    </source>
</evidence>
<feature type="domain" description="PKD" evidence="2">
    <location>
        <begin position="184"/>
        <end position="243"/>
    </location>
</feature>
<gene>
    <name evidence="3" type="ORF">LBU54_00005</name>
</gene>
<dbReference type="SMART" id="SM00089">
    <property type="entry name" value="PKD"/>
    <property type="match status" value="1"/>
</dbReference>
<dbReference type="InterPro" id="IPR000601">
    <property type="entry name" value="PKD_dom"/>
</dbReference>
<organism evidence="3 4">
    <name type="scientific">Winogradskyella alexanderae</name>
    <dbReference type="NCBI Taxonomy" id="2877123"/>
    <lineage>
        <taxon>Bacteria</taxon>
        <taxon>Pseudomonadati</taxon>
        <taxon>Bacteroidota</taxon>
        <taxon>Flavobacteriia</taxon>
        <taxon>Flavobacteriales</taxon>
        <taxon>Flavobacteriaceae</taxon>
        <taxon>Winogradskyella</taxon>
    </lineage>
</organism>
<dbReference type="Proteomes" id="UP001198901">
    <property type="component" value="Unassembled WGS sequence"/>
</dbReference>
<evidence type="ECO:0000313" key="3">
    <source>
        <dbReference type="EMBL" id="MCA0130949.1"/>
    </source>
</evidence>
<dbReference type="InterPro" id="IPR035986">
    <property type="entry name" value="PKD_dom_sf"/>
</dbReference>